<evidence type="ECO:0000256" key="2">
    <source>
        <dbReference type="ARBA" id="ARBA00009347"/>
    </source>
</evidence>
<dbReference type="Proteomes" id="UP001419910">
    <property type="component" value="Unassembled WGS sequence"/>
</dbReference>
<feature type="domain" description="Acyl-CoA dehydrogenase/oxidase C-terminal" evidence="6">
    <location>
        <begin position="237"/>
        <end position="380"/>
    </location>
</feature>
<dbReference type="SUPFAM" id="SSF56645">
    <property type="entry name" value="Acyl-CoA dehydrogenase NM domain-like"/>
    <property type="match status" value="1"/>
</dbReference>
<sequence>MTLQEPVTEDEAACGERWRAFALRHVAPFADAIDRDERIPPEVVASLREAGAFASGFPEVFGGTPGSDRDPAGAAIRHGLLHEALGAASASVQGLVNVHHMGGSAIARWGTAAQKSHWVPLLTSGAQIAALAITEPNVGSNAAAAETRATRDGEGWSITGTKCWITCGQSADVFVLVAGSDDGPTTFIVPRDSEGLTVEPITGMLGCRGYMMARLHLQDCRLPAENLLGRPGFGVSHVASTGLDSGRYNLAWGCVGLASACLDAAFAHTRARRQFDAPLSSFQLVQQLITRMMTDVHAARLMCREAGVMRGLRDPQAIKQGAMAKYFASTMVNRVASDALQLHGAQGCGPDLPLQRYFRDARIMEIIEGTTQILEGLIARLGYQDQAL</sequence>
<dbReference type="Pfam" id="PF00441">
    <property type="entry name" value="Acyl-CoA_dh_1"/>
    <property type="match status" value="1"/>
</dbReference>
<evidence type="ECO:0000259" key="6">
    <source>
        <dbReference type="Pfam" id="PF00441"/>
    </source>
</evidence>
<dbReference type="PANTHER" id="PTHR43884:SF12">
    <property type="entry name" value="ISOVALERYL-COA DEHYDROGENASE, MITOCHONDRIAL-RELATED"/>
    <property type="match status" value="1"/>
</dbReference>
<evidence type="ECO:0000256" key="5">
    <source>
        <dbReference type="RuleBase" id="RU362125"/>
    </source>
</evidence>
<dbReference type="InterPro" id="IPR046373">
    <property type="entry name" value="Acyl-CoA_Oxase/DH_mid-dom_sf"/>
</dbReference>
<dbReference type="RefSeq" id="WP_343891978.1">
    <property type="nucleotide sequence ID" value="NZ_BAAAEH010000049.1"/>
</dbReference>
<dbReference type="PIRSF" id="PIRSF016578">
    <property type="entry name" value="HsaA"/>
    <property type="match status" value="1"/>
</dbReference>
<evidence type="ECO:0000313" key="9">
    <source>
        <dbReference type="EMBL" id="MEN2792457.1"/>
    </source>
</evidence>
<gene>
    <name evidence="9" type="ORF">ABC974_22700</name>
</gene>
<dbReference type="PANTHER" id="PTHR43884">
    <property type="entry name" value="ACYL-COA DEHYDROGENASE"/>
    <property type="match status" value="1"/>
</dbReference>
<dbReference type="EMBL" id="JBDIME010000028">
    <property type="protein sequence ID" value="MEN2792457.1"/>
    <property type="molecule type" value="Genomic_DNA"/>
</dbReference>
<evidence type="ECO:0000259" key="7">
    <source>
        <dbReference type="Pfam" id="PF02770"/>
    </source>
</evidence>
<dbReference type="Gene3D" id="1.20.140.10">
    <property type="entry name" value="Butyryl-CoA Dehydrogenase, subunit A, domain 3"/>
    <property type="match status" value="1"/>
</dbReference>
<dbReference type="SUPFAM" id="SSF47203">
    <property type="entry name" value="Acyl-CoA dehydrogenase C-terminal domain-like"/>
    <property type="match status" value="1"/>
</dbReference>
<dbReference type="Pfam" id="PF02771">
    <property type="entry name" value="Acyl-CoA_dh_N"/>
    <property type="match status" value="1"/>
</dbReference>
<dbReference type="InterPro" id="IPR013786">
    <property type="entry name" value="AcylCoA_DH/ox_N"/>
</dbReference>
<organism evidence="9 10">
    <name type="scientific">Sphingomonas oligophenolica</name>
    <dbReference type="NCBI Taxonomy" id="301154"/>
    <lineage>
        <taxon>Bacteria</taxon>
        <taxon>Pseudomonadati</taxon>
        <taxon>Pseudomonadota</taxon>
        <taxon>Alphaproteobacteria</taxon>
        <taxon>Sphingomonadales</taxon>
        <taxon>Sphingomonadaceae</taxon>
        <taxon>Sphingomonas</taxon>
    </lineage>
</organism>
<keyword evidence="4 5" id="KW-0274">FAD</keyword>
<dbReference type="InterPro" id="IPR009075">
    <property type="entry name" value="AcylCo_DH/oxidase_C"/>
</dbReference>
<dbReference type="InterPro" id="IPR006091">
    <property type="entry name" value="Acyl-CoA_Oxase/DH_mid-dom"/>
</dbReference>
<feature type="domain" description="Acyl-CoA dehydrogenase/oxidase N-terminal" evidence="8">
    <location>
        <begin position="8"/>
        <end position="125"/>
    </location>
</feature>
<feature type="domain" description="Acyl-CoA oxidase/dehydrogenase middle" evidence="7">
    <location>
        <begin position="130"/>
        <end position="220"/>
    </location>
</feature>
<dbReference type="InterPro" id="IPR036250">
    <property type="entry name" value="AcylCo_DH-like_C"/>
</dbReference>
<evidence type="ECO:0000256" key="1">
    <source>
        <dbReference type="ARBA" id="ARBA00001974"/>
    </source>
</evidence>
<dbReference type="Gene3D" id="2.40.110.10">
    <property type="entry name" value="Butyryl-CoA Dehydrogenase, subunit A, domain 2"/>
    <property type="match status" value="1"/>
</dbReference>
<comment type="caution">
    <text evidence="9">The sequence shown here is derived from an EMBL/GenBank/DDBJ whole genome shotgun (WGS) entry which is preliminary data.</text>
</comment>
<name>A0ABU9Y9I8_9SPHN</name>
<comment type="cofactor">
    <cofactor evidence="1 5">
        <name>FAD</name>
        <dbReference type="ChEBI" id="CHEBI:57692"/>
    </cofactor>
</comment>
<keyword evidence="3 5" id="KW-0285">Flavoprotein</keyword>
<comment type="similarity">
    <text evidence="2 5">Belongs to the acyl-CoA dehydrogenase family.</text>
</comment>
<dbReference type="Gene3D" id="1.10.540.10">
    <property type="entry name" value="Acyl-CoA dehydrogenase/oxidase, N-terminal domain"/>
    <property type="match status" value="1"/>
</dbReference>
<dbReference type="InterPro" id="IPR037069">
    <property type="entry name" value="AcylCoA_DH/ox_N_sf"/>
</dbReference>
<reference evidence="9 10" key="1">
    <citation type="submission" date="2024-05" db="EMBL/GenBank/DDBJ databases">
        <authorList>
            <person name="Liu Q."/>
            <person name="Xin Y.-H."/>
        </authorList>
    </citation>
    <scope>NUCLEOTIDE SEQUENCE [LARGE SCALE GENOMIC DNA]</scope>
    <source>
        <strain evidence="9 10">CGMCC 1.10181</strain>
    </source>
</reference>
<evidence type="ECO:0000256" key="3">
    <source>
        <dbReference type="ARBA" id="ARBA00022630"/>
    </source>
</evidence>
<proteinExistence type="inferred from homology"/>
<dbReference type="Pfam" id="PF02770">
    <property type="entry name" value="Acyl-CoA_dh_M"/>
    <property type="match status" value="1"/>
</dbReference>
<protein>
    <submittedName>
        <fullName evidence="9">Acyl-CoA dehydrogenase family protein</fullName>
    </submittedName>
</protein>
<evidence type="ECO:0000256" key="4">
    <source>
        <dbReference type="ARBA" id="ARBA00022827"/>
    </source>
</evidence>
<evidence type="ECO:0000259" key="8">
    <source>
        <dbReference type="Pfam" id="PF02771"/>
    </source>
</evidence>
<keyword evidence="10" id="KW-1185">Reference proteome</keyword>
<dbReference type="InterPro" id="IPR009100">
    <property type="entry name" value="AcylCoA_DH/oxidase_NM_dom_sf"/>
</dbReference>
<keyword evidence="5" id="KW-0560">Oxidoreductase</keyword>
<accession>A0ABU9Y9I8</accession>
<evidence type="ECO:0000313" key="10">
    <source>
        <dbReference type="Proteomes" id="UP001419910"/>
    </source>
</evidence>